<evidence type="ECO:0008006" key="4">
    <source>
        <dbReference type="Google" id="ProtNLM"/>
    </source>
</evidence>
<gene>
    <name evidence="2" type="ORF">BJ875DRAFT_45968</name>
</gene>
<dbReference type="PANTHER" id="PTHR38847">
    <property type="match status" value="1"/>
</dbReference>
<feature type="chain" id="PRO_5040228950" description="Secreted protein" evidence="1">
    <location>
        <begin position="20"/>
        <end position="227"/>
    </location>
</feature>
<dbReference type="OrthoDB" id="3786236at2759"/>
<feature type="signal peptide" evidence="1">
    <location>
        <begin position="1"/>
        <end position="19"/>
    </location>
</feature>
<reference evidence="2" key="1">
    <citation type="journal article" date="2021" name="IMA Fungus">
        <title>Genomic characterization of three marine fungi, including Emericellopsis atlantica sp. nov. with signatures of a generalist lifestyle and marine biomass degradation.</title>
        <authorList>
            <person name="Hagestad O.C."/>
            <person name="Hou L."/>
            <person name="Andersen J.H."/>
            <person name="Hansen E.H."/>
            <person name="Altermark B."/>
            <person name="Li C."/>
            <person name="Kuhnert E."/>
            <person name="Cox R.J."/>
            <person name="Crous P.W."/>
            <person name="Spatafora J.W."/>
            <person name="Lail K."/>
            <person name="Amirebrahimi M."/>
            <person name="Lipzen A."/>
            <person name="Pangilinan J."/>
            <person name="Andreopoulos W."/>
            <person name="Hayes R.D."/>
            <person name="Ng V."/>
            <person name="Grigoriev I.V."/>
            <person name="Jackson S.A."/>
            <person name="Sutton T.D.S."/>
            <person name="Dobson A.D.W."/>
            <person name="Rama T."/>
        </authorList>
    </citation>
    <scope>NUCLEOTIDE SEQUENCE</scope>
    <source>
        <strain evidence="2">TRa018bII</strain>
    </source>
</reference>
<evidence type="ECO:0000313" key="2">
    <source>
        <dbReference type="EMBL" id="KAG9233384.1"/>
    </source>
</evidence>
<accession>A0A9P8C4D5</accession>
<keyword evidence="1" id="KW-0732">Signal</keyword>
<dbReference type="EMBL" id="MU251503">
    <property type="protein sequence ID" value="KAG9233384.1"/>
    <property type="molecule type" value="Genomic_DNA"/>
</dbReference>
<protein>
    <recommendedName>
        <fullName evidence="4">Secreted protein</fullName>
    </recommendedName>
</protein>
<keyword evidence="3" id="KW-1185">Reference proteome</keyword>
<evidence type="ECO:0000256" key="1">
    <source>
        <dbReference type="SAM" id="SignalP"/>
    </source>
</evidence>
<name>A0A9P8C4D5_9HELO</name>
<sequence>MQLPAPLYLPFLLGAVAQAAPLEQAAQAAQAIAAAPAECGARLISMSYSGNGCPQGSASKAYDAAINSNRWFFDGISAEIGRGGDQSDKSTACQVHLQIATNAGWAFTLKGKNSGSNAMTSKVNIGGGVSANYLTTYYFSSDATDTTTVKYSISGPKSGEVTVYDPAPGQNYPRSECGGGLMNINHRVALTSTSTSGAGTMELYGDGGSGPQNSNWVPWGAFEWVRC</sequence>
<comment type="caution">
    <text evidence="2">The sequence shown here is derived from an EMBL/GenBank/DDBJ whole genome shotgun (WGS) entry which is preliminary data.</text>
</comment>
<dbReference type="Pfam" id="PF14273">
    <property type="entry name" value="DUF4360"/>
    <property type="match status" value="1"/>
</dbReference>
<dbReference type="InterPro" id="IPR025649">
    <property type="entry name" value="DUF4360"/>
</dbReference>
<dbReference type="PANTHER" id="PTHR38847:SF1">
    <property type="entry name" value="PSEUDOURIDINE SYNTHASE RSUA_RLUA-LIKE DOMAIN-CONTAINING PROTEIN"/>
    <property type="match status" value="1"/>
</dbReference>
<dbReference type="AlphaFoldDB" id="A0A9P8C4D5"/>
<evidence type="ECO:0000313" key="3">
    <source>
        <dbReference type="Proteomes" id="UP000824998"/>
    </source>
</evidence>
<dbReference type="Proteomes" id="UP000824998">
    <property type="component" value="Unassembled WGS sequence"/>
</dbReference>
<organism evidence="2 3">
    <name type="scientific">Amylocarpus encephaloides</name>
    <dbReference type="NCBI Taxonomy" id="45428"/>
    <lineage>
        <taxon>Eukaryota</taxon>
        <taxon>Fungi</taxon>
        <taxon>Dikarya</taxon>
        <taxon>Ascomycota</taxon>
        <taxon>Pezizomycotina</taxon>
        <taxon>Leotiomycetes</taxon>
        <taxon>Helotiales</taxon>
        <taxon>Helotiales incertae sedis</taxon>
        <taxon>Amylocarpus</taxon>
    </lineage>
</organism>
<proteinExistence type="predicted"/>